<protein>
    <submittedName>
        <fullName evidence="3">Uncharacterized protein</fullName>
    </submittedName>
</protein>
<keyword evidence="1" id="KW-0175">Coiled coil</keyword>
<dbReference type="Proteomes" id="UP000438429">
    <property type="component" value="Unassembled WGS sequence"/>
</dbReference>
<feature type="region of interest" description="Disordered" evidence="2">
    <location>
        <begin position="252"/>
        <end position="271"/>
    </location>
</feature>
<comment type="caution">
    <text evidence="3">The sequence shown here is derived from an EMBL/GenBank/DDBJ whole genome shotgun (WGS) entry which is preliminary data.</text>
</comment>
<proteinExistence type="predicted"/>
<name>A0A6A4T820_SCOMX</name>
<dbReference type="EMBL" id="VEVO01000004">
    <property type="protein sequence ID" value="KAF0043696.1"/>
    <property type="molecule type" value="Genomic_DNA"/>
</dbReference>
<evidence type="ECO:0000256" key="1">
    <source>
        <dbReference type="SAM" id="Coils"/>
    </source>
</evidence>
<evidence type="ECO:0000313" key="4">
    <source>
        <dbReference type="Proteomes" id="UP000438429"/>
    </source>
</evidence>
<organism evidence="3 4">
    <name type="scientific">Scophthalmus maximus</name>
    <name type="common">Turbot</name>
    <name type="synonym">Psetta maxima</name>
    <dbReference type="NCBI Taxonomy" id="52904"/>
    <lineage>
        <taxon>Eukaryota</taxon>
        <taxon>Metazoa</taxon>
        <taxon>Chordata</taxon>
        <taxon>Craniata</taxon>
        <taxon>Vertebrata</taxon>
        <taxon>Euteleostomi</taxon>
        <taxon>Actinopterygii</taxon>
        <taxon>Neopterygii</taxon>
        <taxon>Teleostei</taxon>
        <taxon>Neoteleostei</taxon>
        <taxon>Acanthomorphata</taxon>
        <taxon>Carangaria</taxon>
        <taxon>Pleuronectiformes</taxon>
        <taxon>Pleuronectoidei</taxon>
        <taxon>Scophthalmidae</taxon>
        <taxon>Scophthalmus</taxon>
    </lineage>
</organism>
<accession>A0A6A4T820</accession>
<feature type="coiled-coil region" evidence="1">
    <location>
        <begin position="26"/>
        <end position="53"/>
    </location>
</feature>
<sequence>MALAQVSAFPVPYNWTRDVIVNTIKKECLVKELEELKTQLQRTEKQSSSQEQRVYELHTILESETCENKKLWDQVEYLTCELQRQRELRFQLDRQLEETQKQLACQTRQQELVNRQRKTTQKELDGLTVSYEKLHRAYDTIYDAYRRIQHRNGTHLRAERHRNITLQKQSAGQRNRVPHRSRGVYELSSILESETSGNRNQFMDLTGELHRQRQWTEQQTQQLKIETVKNHEESTLKVQLGRQLGETQKQLARQKRQQEGPVNRQRKKTQKELKKLTVSYNMLHQAYCDISYAYRSIQQRYDTDLRAERHRNVTLQQQIAYTMSWYNEYVQNQQRPGDQTLATRGL</sequence>
<evidence type="ECO:0000256" key="2">
    <source>
        <dbReference type="SAM" id="MobiDB-lite"/>
    </source>
</evidence>
<dbReference type="AlphaFoldDB" id="A0A6A4T820"/>
<evidence type="ECO:0000313" key="3">
    <source>
        <dbReference type="EMBL" id="KAF0043696.1"/>
    </source>
</evidence>
<gene>
    <name evidence="3" type="ORF">F2P81_005033</name>
</gene>
<feature type="coiled-coil region" evidence="1">
    <location>
        <begin position="82"/>
        <end position="116"/>
    </location>
</feature>
<reference evidence="3 4" key="1">
    <citation type="submission" date="2019-06" db="EMBL/GenBank/DDBJ databases">
        <title>Draft genomes of female and male turbot (Scophthalmus maximus).</title>
        <authorList>
            <person name="Xu H."/>
            <person name="Xu X.-W."/>
            <person name="Shao C."/>
            <person name="Chen S."/>
        </authorList>
    </citation>
    <scope>NUCLEOTIDE SEQUENCE [LARGE SCALE GENOMIC DNA]</scope>
    <source>
        <strain evidence="3">Ysfricsl-2016a</strain>
        <tissue evidence="3">Blood</tissue>
    </source>
</reference>